<dbReference type="SUPFAM" id="SSF47454">
    <property type="entry name" value="A DNA-binding domain in eukaryotic transcription factors"/>
    <property type="match status" value="1"/>
</dbReference>
<reference evidence="5" key="2">
    <citation type="submission" date="2025-09" db="UniProtKB">
        <authorList>
            <consortium name="Ensembl"/>
        </authorList>
    </citation>
    <scope>IDENTIFICATION</scope>
</reference>
<dbReference type="InterPro" id="IPR004826">
    <property type="entry name" value="bZIP_Maf"/>
</dbReference>
<organism evidence="5 6">
    <name type="scientific">Chelonoidis abingdonii</name>
    <name type="common">Abingdon island giant tortoise</name>
    <name type="synonym">Testudo abingdonii</name>
    <dbReference type="NCBI Taxonomy" id="106734"/>
    <lineage>
        <taxon>Eukaryota</taxon>
        <taxon>Metazoa</taxon>
        <taxon>Chordata</taxon>
        <taxon>Craniata</taxon>
        <taxon>Vertebrata</taxon>
        <taxon>Euteleostomi</taxon>
        <taxon>Archelosauria</taxon>
        <taxon>Testudinata</taxon>
        <taxon>Testudines</taxon>
        <taxon>Cryptodira</taxon>
        <taxon>Durocryptodira</taxon>
        <taxon>Testudinoidea</taxon>
        <taxon>Testudinidae</taxon>
        <taxon>Chelonoidis</taxon>
    </lineage>
</organism>
<proteinExistence type="predicted"/>
<dbReference type="Proteomes" id="UP000694404">
    <property type="component" value="Unplaced"/>
</dbReference>
<dbReference type="Pfam" id="PF03131">
    <property type="entry name" value="bZIP_Maf"/>
    <property type="match status" value="1"/>
</dbReference>
<dbReference type="GO" id="GO:0005634">
    <property type="term" value="C:nucleus"/>
    <property type="evidence" value="ECO:0007669"/>
    <property type="project" value="TreeGrafter"/>
</dbReference>
<dbReference type="GO" id="GO:0000981">
    <property type="term" value="F:DNA-binding transcription factor activity, RNA polymerase II-specific"/>
    <property type="evidence" value="ECO:0007669"/>
    <property type="project" value="TreeGrafter"/>
</dbReference>
<protein>
    <recommendedName>
        <fullName evidence="4">Basic leucine zipper domain-containing protein</fullName>
    </recommendedName>
</protein>
<dbReference type="GeneTree" id="ENSGT00940000160044"/>
<keyword evidence="6" id="KW-1185">Reference proteome</keyword>
<evidence type="ECO:0000313" key="6">
    <source>
        <dbReference type="Proteomes" id="UP000694404"/>
    </source>
</evidence>
<dbReference type="Ensembl" id="ENSCABT00000013429.1">
    <property type="protein sequence ID" value="ENSCABP00000012242.1"/>
    <property type="gene ID" value="ENSCABG00000009158.1"/>
</dbReference>
<feature type="domain" description="Basic leucine zipper" evidence="4">
    <location>
        <begin position="54"/>
        <end position="125"/>
    </location>
</feature>
<evidence type="ECO:0000259" key="4">
    <source>
        <dbReference type="Pfam" id="PF03131"/>
    </source>
</evidence>
<dbReference type="InterPro" id="IPR008917">
    <property type="entry name" value="TF_DNA-bd_sf"/>
</dbReference>
<dbReference type="PANTHER" id="PTHR10129:SF26">
    <property type="entry name" value="TRANSCRIPTION FACTOR MAFK"/>
    <property type="match status" value="1"/>
</dbReference>
<dbReference type="AlphaFoldDB" id="A0A8C0GT97"/>
<dbReference type="Gene3D" id="1.20.5.170">
    <property type="match status" value="1"/>
</dbReference>
<dbReference type="PANTHER" id="PTHR10129">
    <property type="entry name" value="TRANSCRIPTION FACTOR MAF"/>
    <property type="match status" value="1"/>
</dbReference>
<sequence>RPTGQTPRQVLPLSDYSSTGKIWSGKSFRSVMTTSPKPKALKVKEEPKKNAPVLSDDKLVSMPIWELSQHLRGLTKEEVIRLRQRRHTLKNRGYAASCHIKRVELQKEVERLLDALRSKYQALQTFARTVAREPITPTKVATTSVNTIVKSGSSTFLKTCIRSS</sequence>
<evidence type="ECO:0000256" key="3">
    <source>
        <dbReference type="ARBA" id="ARBA00023163"/>
    </source>
</evidence>
<accession>A0A8C0GT97</accession>
<evidence type="ECO:0000256" key="1">
    <source>
        <dbReference type="ARBA" id="ARBA00023015"/>
    </source>
</evidence>
<name>A0A8C0GT97_CHEAB</name>
<keyword evidence="2" id="KW-0238">DNA-binding</keyword>
<dbReference type="InterPro" id="IPR024874">
    <property type="entry name" value="Transcription_factor_Maf_fam"/>
</dbReference>
<reference evidence="5" key="1">
    <citation type="submission" date="2025-08" db="UniProtKB">
        <authorList>
            <consortium name="Ensembl"/>
        </authorList>
    </citation>
    <scope>IDENTIFICATION</scope>
</reference>
<keyword evidence="3" id="KW-0804">Transcription</keyword>
<dbReference type="GO" id="GO:0000978">
    <property type="term" value="F:RNA polymerase II cis-regulatory region sequence-specific DNA binding"/>
    <property type="evidence" value="ECO:0007669"/>
    <property type="project" value="TreeGrafter"/>
</dbReference>
<evidence type="ECO:0000256" key="2">
    <source>
        <dbReference type="ARBA" id="ARBA00023125"/>
    </source>
</evidence>
<keyword evidence="1" id="KW-0805">Transcription regulation</keyword>
<evidence type="ECO:0000313" key="5">
    <source>
        <dbReference type="Ensembl" id="ENSCABP00000012242.1"/>
    </source>
</evidence>